<evidence type="ECO:0000313" key="4">
    <source>
        <dbReference type="EMBL" id="GAA2112272.1"/>
    </source>
</evidence>
<dbReference type="EMBL" id="BAAAPF010000015">
    <property type="protein sequence ID" value="GAA2112272.1"/>
    <property type="molecule type" value="Genomic_DNA"/>
</dbReference>
<dbReference type="Pfam" id="PF00728">
    <property type="entry name" value="Glyco_hydro_20"/>
    <property type="match status" value="1"/>
</dbReference>
<name>A0ABP5J673_9ACTN</name>
<evidence type="ECO:0000256" key="1">
    <source>
        <dbReference type="ARBA" id="ARBA00006285"/>
    </source>
</evidence>
<comment type="caution">
    <text evidence="4">The sequence shown here is derived from an EMBL/GenBank/DDBJ whole genome shotgun (WGS) entry which is preliminary data.</text>
</comment>
<accession>A0ABP5J673</accession>
<sequence length="112" mass="12060">MPVGTVLPVEEVHAFEPVPAELAGTPAADLVIGAQCGLWTEAIDNVRALDYQAFPRLSAFAETVWCAAERDRRTSRSGWRTTCGGWRRWAWSTGGRRARGRGSGGRGCGGGR</sequence>
<dbReference type="RefSeq" id="WP_425582275.1">
    <property type="nucleotide sequence ID" value="NZ_BAAAPF010000015.1"/>
</dbReference>
<organism evidence="4 5">
    <name type="scientific">Streptomyces synnematoformans</name>
    <dbReference type="NCBI Taxonomy" id="415721"/>
    <lineage>
        <taxon>Bacteria</taxon>
        <taxon>Bacillati</taxon>
        <taxon>Actinomycetota</taxon>
        <taxon>Actinomycetes</taxon>
        <taxon>Kitasatosporales</taxon>
        <taxon>Streptomycetaceae</taxon>
        <taxon>Streptomyces</taxon>
    </lineage>
</organism>
<evidence type="ECO:0000256" key="2">
    <source>
        <dbReference type="ARBA" id="ARBA00022801"/>
    </source>
</evidence>
<proteinExistence type="inferred from homology"/>
<feature type="domain" description="Glycoside hydrolase family 20 catalytic" evidence="3">
    <location>
        <begin position="5"/>
        <end position="66"/>
    </location>
</feature>
<gene>
    <name evidence="4" type="ORF">GCM10009802_10310</name>
</gene>
<dbReference type="Gene3D" id="3.20.20.80">
    <property type="entry name" value="Glycosidases"/>
    <property type="match status" value="1"/>
</dbReference>
<evidence type="ECO:0000259" key="3">
    <source>
        <dbReference type="Pfam" id="PF00728"/>
    </source>
</evidence>
<comment type="similarity">
    <text evidence="1">Belongs to the glycosyl hydrolase 20 family.</text>
</comment>
<keyword evidence="5" id="KW-1185">Reference proteome</keyword>
<protein>
    <recommendedName>
        <fullName evidence="3">Glycoside hydrolase family 20 catalytic domain-containing protein</fullName>
    </recommendedName>
</protein>
<dbReference type="InterPro" id="IPR015883">
    <property type="entry name" value="Glyco_hydro_20_cat"/>
</dbReference>
<dbReference type="Proteomes" id="UP001500443">
    <property type="component" value="Unassembled WGS sequence"/>
</dbReference>
<evidence type="ECO:0000313" key="5">
    <source>
        <dbReference type="Proteomes" id="UP001500443"/>
    </source>
</evidence>
<dbReference type="SUPFAM" id="SSF51445">
    <property type="entry name" value="(Trans)glycosidases"/>
    <property type="match status" value="1"/>
</dbReference>
<keyword evidence="2" id="KW-0378">Hydrolase</keyword>
<reference evidence="5" key="1">
    <citation type="journal article" date="2019" name="Int. J. Syst. Evol. Microbiol.">
        <title>The Global Catalogue of Microorganisms (GCM) 10K type strain sequencing project: providing services to taxonomists for standard genome sequencing and annotation.</title>
        <authorList>
            <consortium name="The Broad Institute Genomics Platform"/>
            <consortium name="The Broad Institute Genome Sequencing Center for Infectious Disease"/>
            <person name="Wu L."/>
            <person name="Ma J."/>
        </authorList>
    </citation>
    <scope>NUCLEOTIDE SEQUENCE [LARGE SCALE GENOMIC DNA]</scope>
    <source>
        <strain evidence="5">JCM 15481</strain>
    </source>
</reference>
<dbReference type="InterPro" id="IPR017853">
    <property type="entry name" value="GH"/>
</dbReference>